<keyword evidence="3 7" id="KW-0067">ATP-binding</keyword>
<dbReference type="PROSITE" id="PS51161">
    <property type="entry name" value="ATP_CONE"/>
    <property type="match status" value="1"/>
</dbReference>
<evidence type="ECO:0000256" key="6">
    <source>
        <dbReference type="ARBA" id="ARBA00023163"/>
    </source>
</evidence>
<feature type="domain" description="ATP-cone" evidence="8">
    <location>
        <begin position="49"/>
        <end position="138"/>
    </location>
</feature>
<keyword evidence="5 7" id="KW-0238">DNA-binding</keyword>
<accession>A0A2H0XDB8</accession>
<evidence type="ECO:0000256" key="5">
    <source>
        <dbReference type="ARBA" id="ARBA00023125"/>
    </source>
</evidence>
<evidence type="ECO:0000256" key="4">
    <source>
        <dbReference type="ARBA" id="ARBA00023015"/>
    </source>
</evidence>
<keyword evidence="7" id="KW-0862">Zinc</keyword>
<evidence type="ECO:0000313" key="9">
    <source>
        <dbReference type="EMBL" id="PIS22805.1"/>
    </source>
</evidence>
<dbReference type="InterPro" id="IPR005144">
    <property type="entry name" value="ATP-cone_dom"/>
</dbReference>
<dbReference type="PANTHER" id="PTHR30455">
    <property type="entry name" value="TRANSCRIPTIONAL REPRESSOR NRDR"/>
    <property type="match status" value="1"/>
</dbReference>
<feature type="zinc finger region" evidence="7">
    <location>
        <begin position="3"/>
        <end position="34"/>
    </location>
</feature>
<sequence>MRCPYCKYHETKVVDKRDIEEGPSSRRRRECLKCQKRFTTYERVEAIDIKVRKKDGSIQPYDREKLRRGIAISVQKRLTDGQIEDVVEEIELKILNGESQEISTGEIGRMVLKKLKDLDSVGYLRFASVFIGFDDLDSFKREIQKLEGSKSSTI</sequence>
<evidence type="ECO:0000313" key="10">
    <source>
        <dbReference type="Proteomes" id="UP000230340"/>
    </source>
</evidence>
<dbReference type="HAMAP" id="MF_00440">
    <property type="entry name" value="NrdR"/>
    <property type="match status" value="1"/>
</dbReference>
<keyword evidence="7" id="KW-0479">Metal-binding</keyword>
<dbReference type="Pfam" id="PF03477">
    <property type="entry name" value="ATP-cone"/>
    <property type="match status" value="1"/>
</dbReference>
<name>A0A2H0XDB8_UNCKA</name>
<keyword evidence="1 7" id="KW-0678">Repressor</keyword>
<proteinExistence type="inferred from homology"/>
<dbReference type="Proteomes" id="UP000230340">
    <property type="component" value="Unassembled WGS sequence"/>
</dbReference>
<dbReference type="EMBL" id="PEYT01000032">
    <property type="protein sequence ID" value="PIS22805.1"/>
    <property type="molecule type" value="Genomic_DNA"/>
</dbReference>
<comment type="similarity">
    <text evidence="7">Belongs to the NrdR family.</text>
</comment>
<comment type="function">
    <text evidence="7">Negatively regulates transcription of bacterial ribonucleotide reductase nrd genes and operons by binding to NrdR-boxes.</text>
</comment>
<organism evidence="9 10">
    <name type="scientific">candidate division WWE3 bacterium CG08_land_8_20_14_0_20_40_13</name>
    <dbReference type="NCBI Taxonomy" id="1975084"/>
    <lineage>
        <taxon>Bacteria</taxon>
        <taxon>Katanobacteria</taxon>
    </lineage>
</organism>
<reference evidence="10" key="1">
    <citation type="submission" date="2017-09" db="EMBL/GenBank/DDBJ databases">
        <title>Depth-based differentiation of microbial function through sediment-hosted aquifers and enrichment of novel symbionts in the deep terrestrial subsurface.</title>
        <authorList>
            <person name="Probst A.J."/>
            <person name="Ladd B."/>
            <person name="Jarett J.K."/>
            <person name="Geller-Mcgrath D.E."/>
            <person name="Sieber C.M.K."/>
            <person name="Emerson J.B."/>
            <person name="Anantharaman K."/>
            <person name="Thomas B.C."/>
            <person name="Malmstrom R."/>
            <person name="Stieglmeier M."/>
            <person name="Klingl A."/>
            <person name="Woyke T."/>
            <person name="Ryan C.M."/>
            <person name="Banfield J.F."/>
        </authorList>
    </citation>
    <scope>NUCLEOTIDE SEQUENCE [LARGE SCALE GENOMIC DNA]</scope>
</reference>
<evidence type="ECO:0000259" key="8">
    <source>
        <dbReference type="PROSITE" id="PS51161"/>
    </source>
</evidence>
<evidence type="ECO:0000256" key="2">
    <source>
        <dbReference type="ARBA" id="ARBA00022741"/>
    </source>
</evidence>
<comment type="caution">
    <text evidence="9">The sequence shown here is derived from an EMBL/GenBank/DDBJ whole genome shotgun (WGS) entry which is preliminary data.</text>
</comment>
<keyword evidence="2 7" id="KW-0547">Nucleotide-binding</keyword>
<evidence type="ECO:0000256" key="1">
    <source>
        <dbReference type="ARBA" id="ARBA00022491"/>
    </source>
</evidence>
<dbReference type="NCBIfam" id="TIGR00244">
    <property type="entry name" value="transcriptional regulator NrdR"/>
    <property type="match status" value="1"/>
</dbReference>
<dbReference type="GO" id="GO:0003677">
    <property type="term" value="F:DNA binding"/>
    <property type="evidence" value="ECO:0007669"/>
    <property type="project" value="UniProtKB-KW"/>
</dbReference>
<dbReference type="GO" id="GO:0008270">
    <property type="term" value="F:zinc ion binding"/>
    <property type="evidence" value="ECO:0007669"/>
    <property type="project" value="UniProtKB-UniRule"/>
</dbReference>
<dbReference type="GO" id="GO:0005524">
    <property type="term" value="F:ATP binding"/>
    <property type="evidence" value="ECO:0007669"/>
    <property type="project" value="UniProtKB-UniRule"/>
</dbReference>
<dbReference type="PANTHER" id="PTHR30455:SF2">
    <property type="entry name" value="TRANSCRIPTIONAL REPRESSOR NRDR"/>
    <property type="match status" value="1"/>
</dbReference>
<dbReference type="AlphaFoldDB" id="A0A2H0XDB8"/>
<dbReference type="GO" id="GO:0045892">
    <property type="term" value="P:negative regulation of DNA-templated transcription"/>
    <property type="evidence" value="ECO:0007669"/>
    <property type="project" value="UniProtKB-UniRule"/>
</dbReference>
<dbReference type="InterPro" id="IPR003796">
    <property type="entry name" value="RNR_NrdR-like"/>
</dbReference>
<protein>
    <recommendedName>
        <fullName evidence="7">Transcriptional repressor NrdR</fullName>
    </recommendedName>
</protein>
<dbReference type="Pfam" id="PF22811">
    <property type="entry name" value="Zn_ribbon_NrdR"/>
    <property type="match status" value="1"/>
</dbReference>
<keyword evidence="4 7" id="KW-0805">Transcription regulation</keyword>
<keyword evidence="6 7" id="KW-0804">Transcription</keyword>
<dbReference type="InterPro" id="IPR055173">
    <property type="entry name" value="NrdR-like_N"/>
</dbReference>
<evidence type="ECO:0000256" key="3">
    <source>
        <dbReference type="ARBA" id="ARBA00022840"/>
    </source>
</evidence>
<evidence type="ECO:0000256" key="7">
    <source>
        <dbReference type="HAMAP-Rule" id="MF_00440"/>
    </source>
</evidence>
<gene>
    <name evidence="7" type="primary">nrdR</name>
    <name evidence="9" type="ORF">COT49_03515</name>
</gene>
<keyword evidence="7" id="KW-0863">Zinc-finger</keyword>
<comment type="cofactor">
    <cofactor evidence="7">
        <name>Zn(2+)</name>
        <dbReference type="ChEBI" id="CHEBI:29105"/>
    </cofactor>
    <text evidence="7">Binds 1 zinc ion.</text>
</comment>